<organism evidence="2 3">
    <name type="scientific">Paracoccus cavernae</name>
    <dbReference type="NCBI Taxonomy" id="1571207"/>
    <lineage>
        <taxon>Bacteria</taxon>
        <taxon>Pseudomonadati</taxon>
        <taxon>Pseudomonadota</taxon>
        <taxon>Alphaproteobacteria</taxon>
        <taxon>Rhodobacterales</taxon>
        <taxon>Paracoccaceae</taxon>
        <taxon>Paracoccus</taxon>
    </lineage>
</organism>
<feature type="region of interest" description="Disordered" evidence="1">
    <location>
        <begin position="71"/>
        <end position="97"/>
    </location>
</feature>
<evidence type="ECO:0000256" key="1">
    <source>
        <dbReference type="SAM" id="MobiDB-lite"/>
    </source>
</evidence>
<proteinExistence type="predicted"/>
<reference evidence="3" key="1">
    <citation type="journal article" date="2019" name="Int. J. Syst. Evol. Microbiol.">
        <title>The Global Catalogue of Microorganisms (GCM) 10K type strain sequencing project: providing services to taxonomists for standard genome sequencing and annotation.</title>
        <authorList>
            <consortium name="The Broad Institute Genomics Platform"/>
            <consortium name="The Broad Institute Genome Sequencing Center for Infectious Disease"/>
            <person name="Wu L."/>
            <person name="Ma J."/>
        </authorList>
    </citation>
    <scope>NUCLEOTIDE SEQUENCE [LARGE SCALE GENOMIC DNA]</scope>
    <source>
        <strain evidence="3">CECT 8482</strain>
    </source>
</reference>
<name>A0ABT8DC07_9RHOB</name>
<keyword evidence="3" id="KW-1185">Reference proteome</keyword>
<dbReference type="EMBL" id="JAUFRC010000004">
    <property type="protein sequence ID" value="MDN3714332.1"/>
    <property type="molecule type" value="Genomic_DNA"/>
</dbReference>
<accession>A0ABT8DC07</accession>
<gene>
    <name evidence="2" type="ORF">QWZ10_25545</name>
</gene>
<protein>
    <submittedName>
        <fullName evidence="2">Uncharacterized protein</fullName>
    </submittedName>
</protein>
<evidence type="ECO:0000313" key="2">
    <source>
        <dbReference type="EMBL" id="MDN3714332.1"/>
    </source>
</evidence>
<sequence length="97" mass="11087">MRYTALEWQSFILPENIDINLIDRGHYAEETGMMHKTKMQRDAEDALWLQMQAEEKAKADRIAKEKKYLGMGPQSRGLGEGRDGMAEGRRGAFRAAL</sequence>
<dbReference type="Proteomes" id="UP001243846">
    <property type="component" value="Unassembled WGS sequence"/>
</dbReference>
<comment type="caution">
    <text evidence="2">The sequence shown here is derived from an EMBL/GenBank/DDBJ whole genome shotgun (WGS) entry which is preliminary data.</text>
</comment>
<evidence type="ECO:0000313" key="3">
    <source>
        <dbReference type="Proteomes" id="UP001243846"/>
    </source>
</evidence>
<feature type="compositionally biased region" description="Basic and acidic residues" evidence="1">
    <location>
        <begin position="79"/>
        <end position="90"/>
    </location>
</feature>